<evidence type="ECO:0000259" key="2">
    <source>
        <dbReference type="PROSITE" id="PS51677"/>
    </source>
</evidence>
<feature type="region of interest" description="Disordered" evidence="1">
    <location>
        <begin position="214"/>
        <end position="251"/>
    </location>
</feature>
<dbReference type="InterPro" id="IPR002509">
    <property type="entry name" value="NODB_dom"/>
</dbReference>
<evidence type="ECO:0000313" key="4">
    <source>
        <dbReference type="Proteomes" id="UP000649739"/>
    </source>
</evidence>
<reference evidence="3" key="2">
    <citation type="submission" date="2020-09" db="EMBL/GenBank/DDBJ databases">
        <authorList>
            <person name="Sun Q."/>
            <person name="Ohkuma M."/>
        </authorList>
    </citation>
    <scope>NUCLEOTIDE SEQUENCE</scope>
    <source>
        <strain evidence="3">JCM 3090</strain>
    </source>
</reference>
<organism evidence="3 4">
    <name type="scientific">Pilimelia anulata</name>
    <dbReference type="NCBI Taxonomy" id="53371"/>
    <lineage>
        <taxon>Bacteria</taxon>
        <taxon>Bacillati</taxon>
        <taxon>Actinomycetota</taxon>
        <taxon>Actinomycetes</taxon>
        <taxon>Micromonosporales</taxon>
        <taxon>Micromonosporaceae</taxon>
        <taxon>Pilimelia</taxon>
    </lineage>
</organism>
<keyword evidence="4" id="KW-1185">Reference proteome</keyword>
<feature type="compositionally biased region" description="Basic and acidic residues" evidence="1">
    <location>
        <begin position="218"/>
        <end position="245"/>
    </location>
</feature>
<dbReference type="PANTHER" id="PTHR10587">
    <property type="entry name" value="GLYCOSYL TRANSFERASE-RELATED"/>
    <property type="match status" value="1"/>
</dbReference>
<gene>
    <name evidence="3" type="ORF">GCM10010123_39220</name>
</gene>
<dbReference type="SUPFAM" id="SSF88713">
    <property type="entry name" value="Glycoside hydrolase/deacetylase"/>
    <property type="match status" value="1"/>
</dbReference>
<dbReference type="Gene3D" id="3.20.20.370">
    <property type="entry name" value="Glycoside hydrolase/deacetylase"/>
    <property type="match status" value="1"/>
</dbReference>
<dbReference type="GO" id="GO:0005975">
    <property type="term" value="P:carbohydrate metabolic process"/>
    <property type="evidence" value="ECO:0007669"/>
    <property type="project" value="InterPro"/>
</dbReference>
<name>A0A8J3B9I1_9ACTN</name>
<protein>
    <recommendedName>
        <fullName evidence="2">NodB homology domain-containing protein</fullName>
    </recommendedName>
</protein>
<dbReference type="GO" id="GO:0016810">
    <property type="term" value="F:hydrolase activity, acting on carbon-nitrogen (but not peptide) bonds"/>
    <property type="evidence" value="ECO:0007669"/>
    <property type="project" value="InterPro"/>
</dbReference>
<accession>A0A8J3B9I1</accession>
<feature type="region of interest" description="Disordered" evidence="1">
    <location>
        <begin position="1"/>
        <end position="20"/>
    </location>
</feature>
<evidence type="ECO:0000313" key="3">
    <source>
        <dbReference type="EMBL" id="GGK05493.1"/>
    </source>
</evidence>
<dbReference type="PROSITE" id="PS51677">
    <property type="entry name" value="NODB"/>
    <property type="match status" value="1"/>
</dbReference>
<dbReference type="InterPro" id="IPR050248">
    <property type="entry name" value="Polysacc_deacetylase_ArnD"/>
</dbReference>
<dbReference type="AlphaFoldDB" id="A0A8J3B9I1"/>
<feature type="domain" description="NodB homology" evidence="2">
    <location>
        <begin position="27"/>
        <end position="215"/>
    </location>
</feature>
<comment type="caution">
    <text evidence="3">The sequence shown here is derived from an EMBL/GenBank/DDBJ whole genome shotgun (WGS) entry which is preliminary data.</text>
</comment>
<dbReference type="EMBL" id="BMQB01000010">
    <property type="protein sequence ID" value="GGK05493.1"/>
    <property type="molecule type" value="Genomic_DNA"/>
</dbReference>
<proteinExistence type="predicted"/>
<sequence>MVDALAGRRPAVTAPGPAGAWRGTGGRAVALTFDDGPDPVNTPRLLDVLRRNRVRATFCLVGSRVVQHPAVVARIAAEGHTLCNHSWQHKQTLFRESDDAIRADLHRTSTAIRRAAPGAPVRWFRAPYGNFNPNVNRVAERLGMTPIFWDVDDQSYASGTYGTGAGMVAHMVRLVREGVRPGSIVLSHDMLKPWTVTAYERLLPRLRHRFRLAALPDDGGRPDRDGPRGRGDGPRGRAGERERRVSPASGR</sequence>
<dbReference type="Proteomes" id="UP000649739">
    <property type="component" value="Unassembled WGS sequence"/>
</dbReference>
<dbReference type="CDD" id="cd10917">
    <property type="entry name" value="CE4_NodB_like_6s_7s"/>
    <property type="match status" value="1"/>
</dbReference>
<reference evidence="3" key="1">
    <citation type="journal article" date="2014" name="Int. J. Syst. Evol. Microbiol.">
        <title>Complete genome sequence of Corynebacterium casei LMG S-19264T (=DSM 44701T), isolated from a smear-ripened cheese.</title>
        <authorList>
            <consortium name="US DOE Joint Genome Institute (JGI-PGF)"/>
            <person name="Walter F."/>
            <person name="Albersmeier A."/>
            <person name="Kalinowski J."/>
            <person name="Ruckert C."/>
        </authorList>
    </citation>
    <scope>NUCLEOTIDE SEQUENCE</scope>
    <source>
        <strain evidence="3">JCM 3090</strain>
    </source>
</reference>
<dbReference type="Pfam" id="PF01522">
    <property type="entry name" value="Polysacc_deac_1"/>
    <property type="match status" value="1"/>
</dbReference>
<dbReference type="InterPro" id="IPR011330">
    <property type="entry name" value="Glyco_hydro/deAcase_b/a-brl"/>
</dbReference>
<evidence type="ECO:0000256" key="1">
    <source>
        <dbReference type="SAM" id="MobiDB-lite"/>
    </source>
</evidence>